<dbReference type="Gene3D" id="4.10.60.10">
    <property type="entry name" value="Zinc finger, CCHC-type"/>
    <property type="match status" value="1"/>
</dbReference>
<keyword evidence="3" id="KW-1185">Reference proteome</keyword>
<gene>
    <name evidence="2" type="ORF">PACLA_8A026783</name>
</gene>
<dbReference type="InterPro" id="IPR036875">
    <property type="entry name" value="Znf_CCHC_sf"/>
</dbReference>
<dbReference type="EMBL" id="CACRXK020015218">
    <property type="protein sequence ID" value="CAB4028060.1"/>
    <property type="molecule type" value="Genomic_DNA"/>
</dbReference>
<dbReference type="InterPro" id="IPR001878">
    <property type="entry name" value="Znf_CCHC"/>
</dbReference>
<reference evidence="2" key="1">
    <citation type="submission" date="2020-04" db="EMBL/GenBank/DDBJ databases">
        <authorList>
            <person name="Alioto T."/>
            <person name="Alioto T."/>
            <person name="Gomez Garrido J."/>
        </authorList>
    </citation>
    <scope>NUCLEOTIDE SEQUENCE</scope>
    <source>
        <strain evidence="2">A484AB</strain>
    </source>
</reference>
<accession>A0A6S7JGB4</accession>
<evidence type="ECO:0000256" key="1">
    <source>
        <dbReference type="SAM" id="MobiDB-lite"/>
    </source>
</evidence>
<feature type="region of interest" description="Disordered" evidence="1">
    <location>
        <begin position="67"/>
        <end position="112"/>
    </location>
</feature>
<organism evidence="2 3">
    <name type="scientific">Paramuricea clavata</name>
    <name type="common">Red gorgonian</name>
    <name type="synonym">Violescent sea-whip</name>
    <dbReference type="NCBI Taxonomy" id="317549"/>
    <lineage>
        <taxon>Eukaryota</taxon>
        <taxon>Metazoa</taxon>
        <taxon>Cnidaria</taxon>
        <taxon>Anthozoa</taxon>
        <taxon>Octocorallia</taxon>
        <taxon>Malacalcyonacea</taxon>
        <taxon>Plexauridae</taxon>
        <taxon>Paramuricea</taxon>
    </lineage>
</organism>
<dbReference type="GO" id="GO:0008270">
    <property type="term" value="F:zinc ion binding"/>
    <property type="evidence" value="ECO:0007669"/>
    <property type="project" value="InterPro"/>
</dbReference>
<evidence type="ECO:0000313" key="2">
    <source>
        <dbReference type="EMBL" id="CAB4028060.1"/>
    </source>
</evidence>
<sequence>MIKEVQKRYQSNRKIVIYKGWKTCKKMNRITEISAVKKWYIYLKVADNSKNINTCLVFIVATEKNNRFEPDDDDMPTEEEEYKEDDKKEEVKKDDDVDSRKKDDDVDSRKKGRCYKCGLRGHQAKSCKA</sequence>
<dbReference type="PROSITE" id="PS50158">
    <property type="entry name" value="ZF_CCHC"/>
    <property type="match status" value="1"/>
</dbReference>
<dbReference type="SUPFAM" id="SSF57756">
    <property type="entry name" value="Retrovirus zinc finger-like domains"/>
    <property type="match status" value="1"/>
</dbReference>
<comment type="caution">
    <text evidence="2">The sequence shown here is derived from an EMBL/GenBank/DDBJ whole genome shotgun (WGS) entry which is preliminary data.</text>
</comment>
<feature type="compositionally biased region" description="Acidic residues" evidence="1">
    <location>
        <begin position="70"/>
        <end position="83"/>
    </location>
</feature>
<name>A0A6S7JGB4_PARCT</name>
<feature type="compositionally biased region" description="Basic and acidic residues" evidence="1">
    <location>
        <begin position="84"/>
        <end position="109"/>
    </location>
</feature>
<dbReference type="AlphaFoldDB" id="A0A6S7JGB4"/>
<protein>
    <submittedName>
        <fullName evidence="2">---NA</fullName>
    </submittedName>
</protein>
<dbReference type="Proteomes" id="UP001152795">
    <property type="component" value="Unassembled WGS sequence"/>
</dbReference>
<evidence type="ECO:0000313" key="3">
    <source>
        <dbReference type="Proteomes" id="UP001152795"/>
    </source>
</evidence>
<feature type="non-terminal residue" evidence="2">
    <location>
        <position position="1"/>
    </location>
</feature>
<dbReference type="GO" id="GO:0003676">
    <property type="term" value="F:nucleic acid binding"/>
    <property type="evidence" value="ECO:0007669"/>
    <property type="project" value="InterPro"/>
</dbReference>
<proteinExistence type="predicted"/>
<dbReference type="SMART" id="SM00343">
    <property type="entry name" value="ZnF_C2HC"/>
    <property type="match status" value="1"/>
</dbReference>